<keyword evidence="2" id="KW-1185">Reference proteome</keyword>
<gene>
    <name evidence="1" type="ORF">SAMN05444002_0310</name>
</gene>
<dbReference type="OrthoDB" id="7840396at2"/>
<name>A0A1N6E3Z4_9RHOB</name>
<accession>A0A1N6E3Z4</accession>
<dbReference type="STRING" id="1217970.SAMN05444002_0310"/>
<reference evidence="2" key="1">
    <citation type="submission" date="2016-11" db="EMBL/GenBank/DDBJ databases">
        <authorList>
            <person name="Varghese N."/>
            <person name="Submissions S."/>
        </authorList>
    </citation>
    <scope>NUCLEOTIDE SEQUENCE [LARGE SCALE GENOMIC DNA]</scope>
    <source>
        <strain evidence="2">DSM 29440</strain>
    </source>
</reference>
<dbReference type="Proteomes" id="UP000184932">
    <property type="component" value="Unassembled WGS sequence"/>
</dbReference>
<evidence type="ECO:0000313" key="2">
    <source>
        <dbReference type="Proteomes" id="UP000184932"/>
    </source>
</evidence>
<dbReference type="RefSeq" id="WP_074254508.1">
    <property type="nucleotide sequence ID" value="NZ_FSRL01000001.1"/>
</dbReference>
<proteinExistence type="predicted"/>
<protein>
    <submittedName>
        <fullName evidence="1">Uncharacterized protein</fullName>
    </submittedName>
</protein>
<evidence type="ECO:0000313" key="1">
    <source>
        <dbReference type="EMBL" id="SIN77750.1"/>
    </source>
</evidence>
<organism evidence="1 2">
    <name type="scientific">Vannielia litorea</name>
    <dbReference type="NCBI Taxonomy" id="1217970"/>
    <lineage>
        <taxon>Bacteria</taxon>
        <taxon>Pseudomonadati</taxon>
        <taxon>Pseudomonadota</taxon>
        <taxon>Alphaproteobacteria</taxon>
        <taxon>Rhodobacterales</taxon>
        <taxon>Paracoccaceae</taxon>
        <taxon>Vannielia</taxon>
    </lineage>
</organism>
<sequence length="219" mass="24993">MIVVIQCAGSKLANAGSLSTPDGRSVRFVAHPELAPDDGEFYARPDDEADKGRSWRDLLRDINRGLAAASPNLLAAGDLYRPAAYRGLLEYAGREKLYILSAGWGLIRSDFLLPEYDITFSGQVDTYKRRRKPDRYRDFSMLPPNWLEPLLFFGSKDYLPLFRELSADHRGQRVVLFRSAEPPEVPDCVAVRFETNRRTNWHYEAVERYIAGNLQLPVR</sequence>
<dbReference type="EMBL" id="FSRL01000001">
    <property type="protein sequence ID" value="SIN77750.1"/>
    <property type="molecule type" value="Genomic_DNA"/>
</dbReference>
<dbReference type="AlphaFoldDB" id="A0A1N6E3Z4"/>